<comment type="caution">
    <text evidence="2">The sequence shown here is derived from an EMBL/GenBank/DDBJ whole genome shotgun (WGS) entry which is preliminary data.</text>
</comment>
<dbReference type="InterPro" id="IPR008523">
    <property type="entry name" value="DUF805"/>
</dbReference>
<accession>A0A5M6J152</accession>
<feature type="transmembrane region" description="Helical" evidence="1">
    <location>
        <begin position="26"/>
        <end position="44"/>
    </location>
</feature>
<organism evidence="2 3">
    <name type="scientific">Rhodovastum atsumiense</name>
    <dbReference type="NCBI Taxonomy" id="504468"/>
    <lineage>
        <taxon>Bacteria</taxon>
        <taxon>Pseudomonadati</taxon>
        <taxon>Pseudomonadota</taxon>
        <taxon>Alphaproteobacteria</taxon>
        <taxon>Acetobacterales</taxon>
        <taxon>Acetobacteraceae</taxon>
        <taxon>Rhodovastum</taxon>
    </lineage>
</organism>
<reference evidence="2 3" key="1">
    <citation type="submission" date="2019-09" db="EMBL/GenBank/DDBJ databases">
        <title>Genome sequence of Rhodovastum atsumiense, a diverse member of the Acetobacteraceae family of non-sulfur purple photosynthetic bacteria.</title>
        <authorList>
            <person name="Meyer T."/>
            <person name="Kyndt J."/>
        </authorList>
    </citation>
    <scope>NUCLEOTIDE SEQUENCE [LARGE SCALE GENOMIC DNA]</scope>
    <source>
        <strain evidence="2 3">DSM 21279</strain>
    </source>
</reference>
<gene>
    <name evidence="2" type="ORF">F1189_04810</name>
</gene>
<proteinExistence type="predicted"/>
<dbReference type="Pfam" id="PF05656">
    <property type="entry name" value="DUF805"/>
    <property type="match status" value="1"/>
</dbReference>
<evidence type="ECO:0000313" key="3">
    <source>
        <dbReference type="Proteomes" id="UP000325255"/>
    </source>
</evidence>
<dbReference type="OrthoDB" id="9812349at2"/>
<sequence length="128" mass="14074">MEFVPAVRQAFQRYVDLKGRASRSEYWWFILFTVLVSFICGILDMVLDSVIGTGDLLLPLGTIALLVPSITVAVRRLHDLDRSGWWVLLGLIPVIGEIILIVWFATPGSPGPNRYGGDPLGGQKPVPA</sequence>
<dbReference type="EMBL" id="VWPK01000006">
    <property type="protein sequence ID" value="KAA5613385.1"/>
    <property type="molecule type" value="Genomic_DNA"/>
</dbReference>
<protein>
    <submittedName>
        <fullName evidence="2">DUF805 domain-containing protein</fullName>
    </submittedName>
</protein>
<dbReference type="AlphaFoldDB" id="A0A5M6J152"/>
<dbReference type="PANTHER" id="PTHR34980:SF2">
    <property type="entry name" value="INNER MEMBRANE PROTEIN YHAH-RELATED"/>
    <property type="match status" value="1"/>
</dbReference>
<keyword evidence="3" id="KW-1185">Reference proteome</keyword>
<evidence type="ECO:0000256" key="1">
    <source>
        <dbReference type="SAM" id="Phobius"/>
    </source>
</evidence>
<dbReference type="PANTHER" id="PTHR34980">
    <property type="entry name" value="INNER MEMBRANE PROTEIN-RELATED-RELATED"/>
    <property type="match status" value="1"/>
</dbReference>
<feature type="transmembrane region" description="Helical" evidence="1">
    <location>
        <begin position="86"/>
        <end position="105"/>
    </location>
</feature>
<keyword evidence="1" id="KW-0812">Transmembrane</keyword>
<dbReference type="RefSeq" id="WP_150039496.1">
    <property type="nucleotide sequence ID" value="NZ_OW485601.1"/>
</dbReference>
<dbReference type="GO" id="GO:0005886">
    <property type="term" value="C:plasma membrane"/>
    <property type="evidence" value="ECO:0007669"/>
    <property type="project" value="TreeGrafter"/>
</dbReference>
<feature type="transmembrane region" description="Helical" evidence="1">
    <location>
        <begin position="56"/>
        <end position="74"/>
    </location>
</feature>
<keyword evidence="1" id="KW-0472">Membrane</keyword>
<dbReference type="Proteomes" id="UP000325255">
    <property type="component" value="Unassembled WGS sequence"/>
</dbReference>
<keyword evidence="1" id="KW-1133">Transmembrane helix</keyword>
<name>A0A5M6J152_9PROT</name>
<evidence type="ECO:0000313" key="2">
    <source>
        <dbReference type="EMBL" id="KAA5613385.1"/>
    </source>
</evidence>